<comment type="caution">
    <text evidence="3">The sequence shown here is derived from an EMBL/GenBank/DDBJ whole genome shotgun (WGS) entry which is preliminary data.</text>
</comment>
<dbReference type="Gene3D" id="3.30.70.100">
    <property type="match status" value="1"/>
</dbReference>
<evidence type="ECO:0000313" key="3">
    <source>
        <dbReference type="EMBL" id="GLT23982.1"/>
    </source>
</evidence>
<evidence type="ECO:0000259" key="2">
    <source>
        <dbReference type="PROSITE" id="PS51725"/>
    </source>
</evidence>
<name>A0ABQ6FHD3_9RHOO</name>
<feature type="transmembrane region" description="Helical" evidence="1">
    <location>
        <begin position="160"/>
        <end position="180"/>
    </location>
</feature>
<dbReference type="InterPro" id="IPR007138">
    <property type="entry name" value="ABM_dom"/>
</dbReference>
<gene>
    <name evidence="3" type="ORF">GCM10007933_34530</name>
</gene>
<dbReference type="PANTHER" id="PTHR40057">
    <property type="entry name" value="SLR1162 PROTEIN"/>
    <property type="match status" value="1"/>
</dbReference>
<reference evidence="4" key="1">
    <citation type="journal article" date="2019" name="Int. J. Syst. Evol. Microbiol.">
        <title>The Global Catalogue of Microorganisms (GCM) 10K type strain sequencing project: providing services to taxonomists for standard genome sequencing and annotation.</title>
        <authorList>
            <consortium name="The Broad Institute Genomics Platform"/>
            <consortium name="The Broad Institute Genome Sequencing Center for Infectious Disease"/>
            <person name="Wu L."/>
            <person name="Ma J."/>
        </authorList>
    </citation>
    <scope>NUCLEOTIDE SEQUENCE [LARGE SCALE GENOMIC DNA]</scope>
    <source>
        <strain evidence="4">NBRC 102407</strain>
    </source>
</reference>
<accession>A0ABQ6FHD3</accession>
<proteinExistence type="predicted"/>
<dbReference type="Pfam" id="PF03992">
    <property type="entry name" value="ABM"/>
    <property type="match status" value="1"/>
</dbReference>
<keyword evidence="4" id="KW-1185">Reference proteome</keyword>
<dbReference type="Proteomes" id="UP001157167">
    <property type="component" value="Unassembled WGS sequence"/>
</dbReference>
<keyword evidence="1" id="KW-1133">Transmembrane helix</keyword>
<sequence>MDAKTPTAAAAVATQPGHVTRIARRRAQPGKEREYEATVREMFQHMQKTPGFLGAEMIPPHNPGDEYQVVVNFASEAALAGWDACPARAEMHRRLREVADTEPEYRSLSGLEAWFAPAVVPASMHPPRARMALVTWMGIFPTVSLVLWLIEPLVRPYLPFLPKVALLTGLIVATMTWVVMPRLTKLMRGFLNPHLRQ</sequence>
<dbReference type="RefSeq" id="WP_284189145.1">
    <property type="nucleotide sequence ID" value="NZ_BSPX01000067.1"/>
</dbReference>
<protein>
    <recommendedName>
        <fullName evidence="2">ABM domain-containing protein</fullName>
    </recommendedName>
</protein>
<keyword evidence="1" id="KW-0472">Membrane</keyword>
<evidence type="ECO:0000256" key="1">
    <source>
        <dbReference type="SAM" id="Phobius"/>
    </source>
</evidence>
<feature type="transmembrane region" description="Helical" evidence="1">
    <location>
        <begin position="133"/>
        <end position="154"/>
    </location>
</feature>
<dbReference type="PROSITE" id="PS51725">
    <property type="entry name" value="ABM"/>
    <property type="match status" value="1"/>
</dbReference>
<feature type="domain" description="ABM" evidence="2">
    <location>
        <begin position="19"/>
        <end position="108"/>
    </location>
</feature>
<keyword evidence="1" id="KW-0812">Transmembrane</keyword>
<dbReference type="SUPFAM" id="SSF54909">
    <property type="entry name" value="Dimeric alpha+beta barrel"/>
    <property type="match status" value="1"/>
</dbReference>
<dbReference type="InterPro" id="IPR011008">
    <property type="entry name" value="Dimeric_a/b-barrel"/>
</dbReference>
<evidence type="ECO:0000313" key="4">
    <source>
        <dbReference type="Proteomes" id="UP001157167"/>
    </source>
</evidence>
<dbReference type="PANTHER" id="PTHR40057:SF1">
    <property type="entry name" value="SLR1162 PROTEIN"/>
    <property type="match status" value="1"/>
</dbReference>
<dbReference type="EMBL" id="BSPX01000067">
    <property type="protein sequence ID" value="GLT23982.1"/>
    <property type="molecule type" value="Genomic_DNA"/>
</dbReference>
<organism evidence="3 4">
    <name type="scientific">Zoogloea oryzae</name>
    <dbReference type="NCBI Taxonomy" id="310767"/>
    <lineage>
        <taxon>Bacteria</taxon>
        <taxon>Pseudomonadati</taxon>
        <taxon>Pseudomonadota</taxon>
        <taxon>Betaproteobacteria</taxon>
        <taxon>Rhodocyclales</taxon>
        <taxon>Zoogloeaceae</taxon>
        <taxon>Zoogloea</taxon>
    </lineage>
</organism>
<dbReference type="InterPro" id="IPR038762">
    <property type="entry name" value="ABM_predict"/>
</dbReference>